<evidence type="ECO:0000256" key="4">
    <source>
        <dbReference type="ARBA" id="ARBA00022679"/>
    </source>
</evidence>
<dbReference type="PANTHER" id="PTHR45008">
    <property type="entry name" value="PTS SYSTEM GLUCOSE-SPECIFIC EIIA COMPONENT"/>
    <property type="match status" value="1"/>
</dbReference>
<sequence length="160" mass="17443">MKDTTLGSVFKLPFDGYIVPLEEVPDAVFSSKMMGDGFAIEPTNNTLISPINGEVVSTFPTKHAIGLKTGQGLELLIHVGVETVNLNGKGFTCLIKEGEKVTQGTPLLKIDLNYIKENAKSLVTPIIFTNLSEHNQIQLLKTGYNEQGITNIIELVSKKQ</sequence>
<keyword evidence="5" id="KW-0598">Phosphotransferase system</keyword>
<dbReference type="EMBL" id="CP010586">
    <property type="protein sequence ID" value="AKP78742.1"/>
    <property type="molecule type" value="Genomic_DNA"/>
</dbReference>
<proteinExistence type="predicted"/>
<dbReference type="GO" id="GO:0009401">
    <property type="term" value="P:phosphoenolpyruvate-dependent sugar phosphotransferase system"/>
    <property type="evidence" value="ECO:0007669"/>
    <property type="project" value="UniProtKB-KW"/>
</dbReference>
<evidence type="ECO:0000256" key="3">
    <source>
        <dbReference type="ARBA" id="ARBA00022597"/>
    </source>
</evidence>
<protein>
    <submittedName>
        <fullName evidence="8">EIICBA-Glc 2</fullName>
    </submittedName>
</protein>
<evidence type="ECO:0000256" key="2">
    <source>
        <dbReference type="ARBA" id="ARBA00022448"/>
    </source>
</evidence>
<dbReference type="SUPFAM" id="SSF51261">
    <property type="entry name" value="Duplicated hybrid motif"/>
    <property type="match status" value="1"/>
</dbReference>
<dbReference type="AlphaFoldDB" id="A0A806TKD4"/>
<accession>A0A806TKD4</accession>
<dbReference type="FunFam" id="2.70.70.10:FF:000001">
    <property type="entry name" value="PTS system glucose-specific IIA component"/>
    <property type="match status" value="1"/>
</dbReference>
<dbReference type="Gene3D" id="2.70.70.10">
    <property type="entry name" value="Glucose Permease (Domain IIA)"/>
    <property type="match status" value="1"/>
</dbReference>
<evidence type="ECO:0000259" key="7">
    <source>
        <dbReference type="PROSITE" id="PS51093"/>
    </source>
</evidence>
<dbReference type="PROSITE" id="PS51093">
    <property type="entry name" value="PTS_EIIA_TYPE_1"/>
    <property type="match status" value="1"/>
</dbReference>
<keyword evidence="2" id="KW-0813">Transport</keyword>
<feature type="domain" description="PTS EIIA type-1" evidence="7">
    <location>
        <begin position="26"/>
        <end position="130"/>
    </location>
</feature>
<organism evidence="8 9">
    <name type="scientific">Priestia megaterium Q3</name>
    <dbReference type="NCBI Taxonomy" id="1452722"/>
    <lineage>
        <taxon>Bacteria</taxon>
        <taxon>Bacillati</taxon>
        <taxon>Bacillota</taxon>
        <taxon>Bacilli</taxon>
        <taxon>Bacillales</taxon>
        <taxon>Bacillaceae</taxon>
        <taxon>Priestia</taxon>
    </lineage>
</organism>
<keyword evidence="6" id="KW-0418">Kinase</keyword>
<dbReference type="InterPro" id="IPR050890">
    <property type="entry name" value="PTS_EIIA_component"/>
</dbReference>
<gene>
    <name evidence="8" type="primary">glcB_3</name>
    <name evidence="8" type="ORF">AS52_03781</name>
</gene>
<dbReference type="RefSeq" id="WP_053086230.1">
    <property type="nucleotide sequence ID" value="NZ_CP010586.1"/>
</dbReference>
<dbReference type="Pfam" id="PF00358">
    <property type="entry name" value="PTS_EIIA_1"/>
    <property type="match status" value="1"/>
</dbReference>
<evidence type="ECO:0000256" key="6">
    <source>
        <dbReference type="ARBA" id="ARBA00022777"/>
    </source>
</evidence>
<dbReference type="InterPro" id="IPR001127">
    <property type="entry name" value="PTS_EIIA_1_perm"/>
</dbReference>
<dbReference type="InterPro" id="IPR011055">
    <property type="entry name" value="Dup_hybrid_motif"/>
</dbReference>
<comment type="subcellular location">
    <subcellularLocation>
        <location evidence="1">Cytoplasm</location>
    </subcellularLocation>
</comment>
<dbReference type="GO" id="GO:0016301">
    <property type="term" value="F:kinase activity"/>
    <property type="evidence" value="ECO:0007669"/>
    <property type="project" value="UniProtKB-KW"/>
</dbReference>
<evidence type="ECO:0000256" key="1">
    <source>
        <dbReference type="ARBA" id="ARBA00004496"/>
    </source>
</evidence>
<reference evidence="8 9" key="1">
    <citation type="submission" date="2015-01" db="EMBL/GenBank/DDBJ databases">
        <title>Genome sequence of bacillus megaterium Q3.</title>
        <authorList>
            <person name="Wang Y."/>
            <person name="Luo K."/>
            <person name="Bai L."/>
            <person name="Luo F."/>
        </authorList>
    </citation>
    <scope>NUCLEOTIDE SEQUENCE [LARGE SCALE GENOMIC DNA]</scope>
    <source>
        <strain evidence="8 9">Q3</strain>
    </source>
</reference>
<keyword evidence="4" id="KW-0808">Transferase</keyword>
<dbReference type="Proteomes" id="UP000036410">
    <property type="component" value="Chromosome"/>
</dbReference>
<dbReference type="PANTHER" id="PTHR45008:SF1">
    <property type="entry name" value="PTS SYSTEM GLUCOSE-SPECIFIC EIIA COMPONENT"/>
    <property type="match status" value="1"/>
</dbReference>
<keyword evidence="3" id="KW-0762">Sugar transport</keyword>
<dbReference type="GO" id="GO:0005737">
    <property type="term" value="C:cytoplasm"/>
    <property type="evidence" value="ECO:0007669"/>
    <property type="project" value="UniProtKB-SubCell"/>
</dbReference>
<name>A0A806TKD4_PRIMG</name>
<evidence type="ECO:0000256" key="5">
    <source>
        <dbReference type="ARBA" id="ARBA00022683"/>
    </source>
</evidence>
<evidence type="ECO:0000313" key="8">
    <source>
        <dbReference type="EMBL" id="AKP78742.1"/>
    </source>
</evidence>
<dbReference type="PROSITE" id="PS00371">
    <property type="entry name" value="PTS_EIIA_TYPE_1_HIS"/>
    <property type="match status" value="1"/>
</dbReference>
<evidence type="ECO:0000313" key="9">
    <source>
        <dbReference type="Proteomes" id="UP000036410"/>
    </source>
</evidence>
<dbReference type="NCBIfam" id="TIGR00830">
    <property type="entry name" value="PTBA"/>
    <property type="match status" value="1"/>
</dbReference>